<evidence type="ECO:0000313" key="2">
    <source>
        <dbReference type="Proteomes" id="UP000663722"/>
    </source>
</evidence>
<reference evidence="1" key="1">
    <citation type="journal article" date="2021" name="Microb. Physiol.">
        <title>Proteogenomic Insights into the Physiology of Marine, Sulfate-Reducing, Filamentous Desulfonema limicola and Desulfonema magnum.</title>
        <authorList>
            <person name="Schnaars V."/>
            <person name="Wohlbrand L."/>
            <person name="Scheve S."/>
            <person name="Hinrichs C."/>
            <person name="Reinhardt R."/>
            <person name="Rabus R."/>
        </authorList>
    </citation>
    <scope>NUCLEOTIDE SEQUENCE</scope>
    <source>
        <strain evidence="1">4be13</strain>
    </source>
</reference>
<dbReference type="Proteomes" id="UP000663722">
    <property type="component" value="Chromosome"/>
</dbReference>
<dbReference type="KEGG" id="dmm:dnm_002310"/>
<protein>
    <submittedName>
        <fullName evidence="1">Uncharacterized protein</fullName>
    </submittedName>
</protein>
<organism evidence="1 2">
    <name type="scientific">Desulfonema magnum</name>
    <dbReference type="NCBI Taxonomy" id="45655"/>
    <lineage>
        <taxon>Bacteria</taxon>
        <taxon>Pseudomonadati</taxon>
        <taxon>Thermodesulfobacteriota</taxon>
        <taxon>Desulfobacteria</taxon>
        <taxon>Desulfobacterales</taxon>
        <taxon>Desulfococcaceae</taxon>
        <taxon>Desulfonema</taxon>
    </lineage>
</organism>
<evidence type="ECO:0000313" key="1">
    <source>
        <dbReference type="EMBL" id="QTA84237.1"/>
    </source>
</evidence>
<dbReference type="EMBL" id="CP061800">
    <property type="protein sequence ID" value="QTA84237.1"/>
    <property type="molecule type" value="Genomic_DNA"/>
</dbReference>
<sequence>MYHRAADDFHEMKMLTRCSPGIDKSQAFQTGLSSRRQRFKIFPICYPTALIPTGNRPARFSKLHRYLPLRPVIIIAVRHY</sequence>
<name>A0A975GK47_9BACT</name>
<dbReference type="AlphaFoldDB" id="A0A975GK47"/>
<proteinExistence type="predicted"/>
<accession>A0A975GK47</accession>
<gene>
    <name evidence="1" type="ORF">dnm_002310</name>
</gene>
<keyword evidence="2" id="KW-1185">Reference proteome</keyword>